<dbReference type="Pfam" id="PF00072">
    <property type="entry name" value="Response_reg"/>
    <property type="match status" value="1"/>
</dbReference>
<accession>A0A1I2NMI2</accession>
<dbReference type="PROSITE" id="PS50930">
    <property type="entry name" value="HTH_LYTTR"/>
    <property type="match status" value="1"/>
</dbReference>
<feature type="domain" description="HTH LytTR-type" evidence="3">
    <location>
        <begin position="150"/>
        <end position="217"/>
    </location>
</feature>
<keyword evidence="5" id="KW-1185">Reference proteome</keyword>
<dbReference type="PROSITE" id="PS50110">
    <property type="entry name" value="RESPONSE_REGULATORY"/>
    <property type="match status" value="1"/>
</dbReference>
<dbReference type="GO" id="GO:0000156">
    <property type="term" value="F:phosphorelay response regulator activity"/>
    <property type="evidence" value="ECO:0007669"/>
    <property type="project" value="InterPro"/>
</dbReference>
<dbReference type="EMBL" id="FOPC01000001">
    <property type="protein sequence ID" value="SFG02656.1"/>
    <property type="molecule type" value="Genomic_DNA"/>
</dbReference>
<evidence type="ECO:0000259" key="2">
    <source>
        <dbReference type="PROSITE" id="PS50110"/>
    </source>
</evidence>
<feature type="domain" description="Response regulatory" evidence="2">
    <location>
        <begin position="3"/>
        <end position="116"/>
    </location>
</feature>
<reference evidence="5" key="1">
    <citation type="submission" date="2016-10" db="EMBL/GenBank/DDBJ databases">
        <authorList>
            <person name="Varghese N."/>
            <person name="Submissions S."/>
        </authorList>
    </citation>
    <scope>NUCLEOTIDE SEQUENCE [LARGE SCALE GENOMIC DNA]</scope>
    <source>
        <strain evidence="5">DSM 19315</strain>
    </source>
</reference>
<dbReference type="InterPro" id="IPR011006">
    <property type="entry name" value="CheY-like_superfamily"/>
</dbReference>
<evidence type="ECO:0000259" key="3">
    <source>
        <dbReference type="PROSITE" id="PS50930"/>
    </source>
</evidence>
<dbReference type="PANTHER" id="PTHR37299:SF1">
    <property type="entry name" value="STAGE 0 SPORULATION PROTEIN A HOMOLOG"/>
    <property type="match status" value="1"/>
</dbReference>
<dbReference type="SUPFAM" id="SSF52172">
    <property type="entry name" value="CheY-like"/>
    <property type="match status" value="1"/>
</dbReference>
<feature type="modified residue" description="4-aspartylphosphate" evidence="1">
    <location>
        <position position="56"/>
    </location>
</feature>
<dbReference type="Proteomes" id="UP000199642">
    <property type="component" value="Unassembled WGS sequence"/>
</dbReference>
<sequence length="257" mass="29944">MIHILILEDEIPAQKKLVRYLKEMKQSTHLVDYLESVADGIEFLSKHPKLDLIISDIELRDGNAFQIFDEIKLPCPIIFTTAYHEFWMQAFEGNGIAYLLKPFSLDKFQQAWDKFLFLSQKPANQSAWLEQIQQLMDSKGKTKPNFKTRITVPNARGTYFLEISQVIFFLAENGVVFAVDRAEKKHLLKETTLKQIEAFLDPKQFFRINRSEVINKDFVQATERYSKNSVAIKLSGLSRLLICSQNQTPDFLKWMEE</sequence>
<evidence type="ECO:0000313" key="4">
    <source>
        <dbReference type="EMBL" id="SFG02656.1"/>
    </source>
</evidence>
<organism evidence="4 5">
    <name type="scientific">Algoriphagus hitonicola</name>
    <dbReference type="NCBI Taxonomy" id="435880"/>
    <lineage>
        <taxon>Bacteria</taxon>
        <taxon>Pseudomonadati</taxon>
        <taxon>Bacteroidota</taxon>
        <taxon>Cytophagia</taxon>
        <taxon>Cytophagales</taxon>
        <taxon>Cyclobacteriaceae</taxon>
        <taxon>Algoriphagus</taxon>
    </lineage>
</organism>
<dbReference type="GO" id="GO:0003677">
    <property type="term" value="F:DNA binding"/>
    <property type="evidence" value="ECO:0007669"/>
    <property type="project" value="InterPro"/>
</dbReference>
<name>A0A1I2NMI2_9BACT</name>
<dbReference type="AlphaFoldDB" id="A0A1I2NMI2"/>
<dbReference type="RefSeq" id="WP_092788285.1">
    <property type="nucleotide sequence ID" value="NZ_FOPC01000001.1"/>
</dbReference>
<dbReference type="Pfam" id="PF04397">
    <property type="entry name" value="LytTR"/>
    <property type="match status" value="1"/>
</dbReference>
<dbReference type="STRING" id="435880.SAMN04487988_10199"/>
<evidence type="ECO:0000313" key="5">
    <source>
        <dbReference type="Proteomes" id="UP000199642"/>
    </source>
</evidence>
<dbReference type="Gene3D" id="2.40.50.1020">
    <property type="entry name" value="LytTr DNA-binding domain"/>
    <property type="match status" value="1"/>
</dbReference>
<dbReference type="InterPro" id="IPR007492">
    <property type="entry name" value="LytTR_DNA-bd_dom"/>
</dbReference>
<dbReference type="InterPro" id="IPR001789">
    <property type="entry name" value="Sig_transdc_resp-reg_receiver"/>
</dbReference>
<gene>
    <name evidence="4" type="ORF">SAMN04487988_10199</name>
</gene>
<protein>
    <submittedName>
        <fullName evidence="4">Two component transcriptional regulator, LytTR family</fullName>
    </submittedName>
</protein>
<dbReference type="SMART" id="SM00448">
    <property type="entry name" value="REC"/>
    <property type="match status" value="1"/>
</dbReference>
<dbReference type="SMART" id="SM00850">
    <property type="entry name" value="LytTR"/>
    <property type="match status" value="1"/>
</dbReference>
<keyword evidence="1" id="KW-0597">Phosphoprotein</keyword>
<dbReference type="Gene3D" id="3.40.50.2300">
    <property type="match status" value="1"/>
</dbReference>
<dbReference type="OrthoDB" id="1646880at2"/>
<evidence type="ECO:0000256" key="1">
    <source>
        <dbReference type="PROSITE-ProRule" id="PRU00169"/>
    </source>
</evidence>
<dbReference type="PANTHER" id="PTHR37299">
    <property type="entry name" value="TRANSCRIPTIONAL REGULATOR-RELATED"/>
    <property type="match status" value="1"/>
</dbReference>
<dbReference type="InterPro" id="IPR046947">
    <property type="entry name" value="LytR-like"/>
</dbReference>
<proteinExistence type="predicted"/>